<dbReference type="Proteomes" id="UP000077628">
    <property type="component" value="Unassembled WGS sequence"/>
</dbReference>
<keyword evidence="1" id="KW-0472">Membrane</keyword>
<comment type="caution">
    <text evidence="2">The sequence shown here is derived from an EMBL/GenBank/DDBJ whole genome shotgun (WGS) entry which is preliminary data.</text>
</comment>
<dbReference type="SUPFAM" id="SSF57783">
    <property type="entry name" value="Zinc beta-ribbon"/>
    <property type="match status" value="1"/>
</dbReference>
<protein>
    <submittedName>
        <fullName evidence="2">Uncharacterized protein</fullName>
    </submittedName>
</protein>
<proteinExistence type="predicted"/>
<name>A0A177NGD3_9GAMM</name>
<reference evidence="3" key="1">
    <citation type="submission" date="2016-03" db="EMBL/GenBank/DDBJ databases">
        <authorList>
            <person name="Heylen K."/>
            <person name="De Vos P."/>
            <person name="Vekeman B."/>
        </authorList>
    </citation>
    <scope>NUCLEOTIDE SEQUENCE [LARGE SCALE GENOMIC DNA]</scope>
    <source>
        <strain evidence="3">R-45383</strain>
    </source>
</reference>
<keyword evidence="3" id="KW-1185">Reference proteome</keyword>
<evidence type="ECO:0000313" key="3">
    <source>
        <dbReference type="Proteomes" id="UP000077628"/>
    </source>
</evidence>
<evidence type="ECO:0000313" key="2">
    <source>
        <dbReference type="EMBL" id="OAI16674.1"/>
    </source>
</evidence>
<keyword evidence="1" id="KW-0812">Transmembrane</keyword>
<feature type="transmembrane region" description="Helical" evidence="1">
    <location>
        <begin position="31"/>
        <end position="52"/>
    </location>
</feature>
<sequence>MLSILAVSVVPFAYSFYAAYQPNDESLETISIAVLMMMWIFVMLIGALRMYVAKCPTCNRWMHRRTKRLSAPETIHFTCEKCRIDWDSTIAKSD</sequence>
<dbReference type="EMBL" id="LUUK01000183">
    <property type="protein sequence ID" value="OAI16674.1"/>
    <property type="molecule type" value="Genomic_DNA"/>
</dbReference>
<dbReference type="AlphaFoldDB" id="A0A177NGD3"/>
<keyword evidence="1" id="KW-1133">Transmembrane helix</keyword>
<organism evidence="2 3">
    <name type="scientific">Methylomonas koyamae</name>
    <dbReference type="NCBI Taxonomy" id="702114"/>
    <lineage>
        <taxon>Bacteria</taxon>
        <taxon>Pseudomonadati</taxon>
        <taxon>Pseudomonadota</taxon>
        <taxon>Gammaproteobacteria</taxon>
        <taxon>Methylococcales</taxon>
        <taxon>Methylococcaceae</taxon>
        <taxon>Methylomonas</taxon>
    </lineage>
</organism>
<gene>
    <name evidence="2" type="ORF">A1355_09150</name>
</gene>
<dbReference type="STRING" id="702114.A1355_09150"/>
<accession>A0A177NGD3</accession>
<evidence type="ECO:0000256" key="1">
    <source>
        <dbReference type="SAM" id="Phobius"/>
    </source>
</evidence>